<keyword evidence="5 11" id="KW-0500">Molybdenum</keyword>
<keyword evidence="14" id="KW-1185">Reference proteome</keyword>
<comment type="caution">
    <text evidence="13">The sequence shown here is derived from an EMBL/GenBank/DDBJ whole genome shotgun (WGS) entry which is preliminary data.</text>
</comment>
<dbReference type="CDD" id="cd00887">
    <property type="entry name" value="MoeA"/>
    <property type="match status" value="1"/>
</dbReference>
<dbReference type="InterPro" id="IPR038987">
    <property type="entry name" value="MoeA-like"/>
</dbReference>
<evidence type="ECO:0000256" key="5">
    <source>
        <dbReference type="ARBA" id="ARBA00022505"/>
    </source>
</evidence>
<evidence type="ECO:0000256" key="3">
    <source>
        <dbReference type="ARBA" id="ARBA00005046"/>
    </source>
</evidence>
<dbReference type="Proteomes" id="UP000256388">
    <property type="component" value="Unassembled WGS sequence"/>
</dbReference>
<dbReference type="Gene3D" id="2.40.340.10">
    <property type="entry name" value="MoeA, C-terminal, domain IV"/>
    <property type="match status" value="1"/>
</dbReference>
<dbReference type="FunFam" id="3.40.980.10:FF:000004">
    <property type="entry name" value="Molybdopterin molybdenumtransferase"/>
    <property type="match status" value="1"/>
</dbReference>
<dbReference type="NCBIfam" id="TIGR00177">
    <property type="entry name" value="molyb_syn"/>
    <property type="match status" value="1"/>
</dbReference>
<dbReference type="GO" id="GO:0005829">
    <property type="term" value="C:cytosol"/>
    <property type="evidence" value="ECO:0007669"/>
    <property type="project" value="TreeGrafter"/>
</dbReference>
<dbReference type="EMBL" id="QUMS01000001">
    <property type="protein sequence ID" value="REG10602.1"/>
    <property type="molecule type" value="Genomic_DNA"/>
</dbReference>
<dbReference type="AlphaFoldDB" id="A0A347ZU33"/>
<dbReference type="UniPathway" id="UPA00344"/>
<gene>
    <name evidence="13" type="ORF">DFR64_0461</name>
</gene>
<name>A0A347ZU33_9CHLR</name>
<evidence type="ECO:0000256" key="9">
    <source>
        <dbReference type="ARBA" id="ARBA00023150"/>
    </source>
</evidence>
<reference evidence="13 14" key="1">
    <citation type="submission" date="2018-08" db="EMBL/GenBank/DDBJ databases">
        <title>Genomic Encyclopedia of Type Strains, Phase IV (KMG-IV): sequencing the most valuable type-strain genomes for metagenomic binning, comparative biology and taxonomic classification.</title>
        <authorList>
            <person name="Goeker M."/>
        </authorList>
    </citation>
    <scope>NUCLEOTIDE SEQUENCE [LARGE SCALE GENOMIC DNA]</scope>
    <source>
        <strain evidence="13 14">DSM 23923</strain>
    </source>
</reference>
<dbReference type="Pfam" id="PF00994">
    <property type="entry name" value="MoCF_biosynth"/>
    <property type="match status" value="1"/>
</dbReference>
<proteinExistence type="inferred from homology"/>
<keyword evidence="8 11" id="KW-0460">Magnesium</keyword>
<dbReference type="InterPro" id="IPR001453">
    <property type="entry name" value="MoaB/Mog_dom"/>
</dbReference>
<dbReference type="InterPro" id="IPR005111">
    <property type="entry name" value="MoeA_C_domain_IV"/>
</dbReference>
<dbReference type="PANTHER" id="PTHR10192:SF5">
    <property type="entry name" value="GEPHYRIN"/>
    <property type="match status" value="1"/>
</dbReference>
<dbReference type="SUPFAM" id="SSF63882">
    <property type="entry name" value="MoeA N-terminal region -like"/>
    <property type="match status" value="1"/>
</dbReference>
<evidence type="ECO:0000313" key="14">
    <source>
        <dbReference type="Proteomes" id="UP000256388"/>
    </source>
</evidence>
<dbReference type="OrthoDB" id="9804758at2"/>
<accession>A0A347ZU33</accession>
<organism evidence="13 14">
    <name type="scientific">Pelolinea submarina</name>
    <dbReference type="NCBI Taxonomy" id="913107"/>
    <lineage>
        <taxon>Bacteria</taxon>
        <taxon>Bacillati</taxon>
        <taxon>Chloroflexota</taxon>
        <taxon>Anaerolineae</taxon>
        <taxon>Anaerolineales</taxon>
        <taxon>Anaerolineaceae</taxon>
        <taxon>Pelolinea</taxon>
    </lineage>
</organism>
<dbReference type="InterPro" id="IPR036688">
    <property type="entry name" value="MoeA_C_domain_IV_sf"/>
</dbReference>
<dbReference type="SUPFAM" id="SSF53218">
    <property type="entry name" value="Molybdenum cofactor biosynthesis proteins"/>
    <property type="match status" value="1"/>
</dbReference>
<dbReference type="NCBIfam" id="NF045515">
    <property type="entry name" value="Glp_gephyrin"/>
    <property type="match status" value="1"/>
</dbReference>
<dbReference type="InterPro" id="IPR036425">
    <property type="entry name" value="MoaB/Mog-like_dom_sf"/>
</dbReference>
<evidence type="ECO:0000256" key="2">
    <source>
        <dbReference type="ARBA" id="ARBA00002901"/>
    </source>
</evidence>
<dbReference type="RefSeq" id="WP_116223770.1">
    <property type="nucleotide sequence ID" value="NZ_AP018437.1"/>
</dbReference>
<comment type="pathway">
    <text evidence="3 11">Cofactor biosynthesis; molybdopterin biosynthesis.</text>
</comment>
<dbReference type="EC" id="2.10.1.1" evidence="11"/>
<dbReference type="Gene3D" id="3.90.105.10">
    <property type="entry name" value="Molybdopterin biosynthesis moea protein, domain 2"/>
    <property type="match status" value="1"/>
</dbReference>
<dbReference type="PANTHER" id="PTHR10192">
    <property type="entry name" value="MOLYBDOPTERIN BIOSYNTHESIS PROTEIN"/>
    <property type="match status" value="1"/>
</dbReference>
<dbReference type="SMART" id="SM00852">
    <property type="entry name" value="MoCF_biosynth"/>
    <property type="match status" value="1"/>
</dbReference>
<keyword evidence="6 11" id="KW-0808">Transferase</keyword>
<evidence type="ECO:0000256" key="10">
    <source>
        <dbReference type="ARBA" id="ARBA00047317"/>
    </source>
</evidence>
<dbReference type="Pfam" id="PF03453">
    <property type="entry name" value="MoeA_N"/>
    <property type="match status" value="1"/>
</dbReference>
<evidence type="ECO:0000256" key="6">
    <source>
        <dbReference type="ARBA" id="ARBA00022679"/>
    </source>
</evidence>
<comment type="similarity">
    <text evidence="4 11">Belongs to the MoeA family.</text>
</comment>
<feature type="domain" description="MoaB/Mog" evidence="12">
    <location>
        <begin position="185"/>
        <end position="322"/>
    </location>
</feature>
<comment type="cofactor">
    <cofactor evidence="1 11">
        <name>Mg(2+)</name>
        <dbReference type="ChEBI" id="CHEBI:18420"/>
    </cofactor>
</comment>
<keyword evidence="9 11" id="KW-0501">Molybdenum cofactor biosynthesis</keyword>
<dbReference type="Gene3D" id="2.170.190.11">
    <property type="entry name" value="Molybdopterin biosynthesis moea protein, domain 3"/>
    <property type="match status" value="1"/>
</dbReference>
<dbReference type="Gene3D" id="3.40.980.10">
    <property type="entry name" value="MoaB/Mog-like domain"/>
    <property type="match status" value="1"/>
</dbReference>
<comment type="catalytic activity">
    <reaction evidence="10">
        <text>adenylyl-molybdopterin + molybdate = Mo-molybdopterin + AMP + H(+)</text>
        <dbReference type="Rhea" id="RHEA:35047"/>
        <dbReference type="ChEBI" id="CHEBI:15378"/>
        <dbReference type="ChEBI" id="CHEBI:36264"/>
        <dbReference type="ChEBI" id="CHEBI:62727"/>
        <dbReference type="ChEBI" id="CHEBI:71302"/>
        <dbReference type="ChEBI" id="CHEBI:456215"/>
        <dbReference type="EC" id="2.10.1.1"/>
    </reaction>
</comment>
<evidence type="ECO:0000256" key="8">
    <source>
        <dbReference type="ARBA" id="ARBA00022842"/>
    </source>
</evidence>
<evidence type="ECO:0000313" key="13">
    <source>
        <dbReference type="EMBL" id="REG10602.1"/>
    </source>
</evidence>
<dbReference type="GO" id="GO:0006777">
    <property type="term" value="P:Mo-molybdopterin cofactor biosynthetic process"/>
    <property type="evidence" value="ECO:0007669"/>
    <property type="project" value="UniProtKB-UniRule"/>
</dbReference>
<evidence type="ECO:0000256" key="1">
    <source>
        <dbReference type="ARBA" id="ARBA00001946"/>
    </source>
</evidence>
<keyword evidence="7 11" id="KW-0479">Metal-binding</keyword>
<dbReference type="Pfam" id="PF03454">
    <property type="entry name" value="MoeA_C"/>
    <property type="match status" value="1"/>
</dbReference>
<dbReference type="SUPFAM" id="SSF63867">
    <property type="entry name" value="MoeA C-terminal domain-like"/>
    <property type="match status" value="1"/>
</dbReference>
<evidence type="ECO:0000256" key="11">
    <source>
        <dbReference type="RuleBase" id="RU365090"/>
    </source>
</evidence>
<evidence type="ECO:0000256" key="4">
    <source>
        <dbReference type="ARBA" id="ARBA00010763"/>
    </source>
</evidence>
<dbReference type="InterPro" id="IPR005110">
    <property type="entry name" value="MoeA_linker/N"/>
</dbReference>
<comment type="function">
    <text evidence="2 11">Catalyzes the insertion of molybdate into adenylated molybdopterin with the concomitant release of AMP.</text>
</comment>
<dbReference type="InterPro" id="IPR036135">
    <property type="entry name" value="MoeA_linker/N_sf"/>
</dbReference>
<dbReference type="GO" id="GO:0061599">
    <property type="term" value="F:molybdopterin molybdotransferase activity"/>
    <property type="evidence" value="ECO:0007669"/>
    <property type="project" value="UniProtKB-UniRule"/>
</dbReference>
<protein>
    <recommendedName>
        <fullName evidence="11">Molybdopterin molybdenumtransferase</fullName>
        <ecNumber evidence="11">2.10.1.1</ecNumber>
    </recommendedName>
</protein>
<evidence type="ECO:0000259" key="12">
    <source>
        <dbReference type="SMART" id="SM00852"/>
    </source>
</evidence>
<evidence type="ECO:0000256" key="7">
    <source>
        <dbReference type="ARBA" id="ARBA00022723"/>
    </source>
</evidence>
<dbReference type="GO" id="GO:0046872">
    <property type="term" value="F:metal ion binding"/>
    <property type="evidence" value="ECO:0007669"/>
    <property type="project" value="UniProtKB-UniRule"/>
</dbReference>
<sequence length="402" mass="43214">MLKTKPVTEVTRIITERFGAYRLKSERIPLEDALGRVLSEDILASAFIPNFNRATVDGYAVKAADISLCSQETPVTLKLVGRSHMGTSNTFSITHGECAYVPTGGEVPDGTDAMVMIEDTQMQSEEAISFFVPYRAGLNLIYRGEDTQPGNLIIPAGKRLKVADTGTLAAMGITQVPVMLRPRVAIISTGDEIVPVDQPISAGLIRDVNAPMLSNAVSVNGGRPNFYGIVKDHPDAITATVEAALPEADMLLISGGTSMDTRDAVTSVIAALGEVYVHGITVKPGKPTIFGAIQDKPVFGLPGNPVSAYFTFRLFVRPLLHSLQGTQPVDRQITLPLARDLVTNHGREECVPVIIKDGLAHPIIIKSGLITTVSCADGYFRIPRDLPGRNQGDLVEITFLDQ</sequence>